<name>A0ABS8ZJ81_9PSEU</name>
<sequence>MGLFSRRKSGLPQRAVIQGHTYDDADLDAAVKTGELAAALSVLGQCRRKPEVRALRVRVLAETLVGKAEALLETAYSTDDPDMWLLAGSTFIQEGWAIRGHGWASSVGDDRFRMFFATLRKAVHPLHQAAEGLPQDAVPWAEMQRAAQGLQAGRDELDAIWREITSRTGTLYPAYYTRLQILAKKWGGSHEEMLAFARLSVDAAPHGDPLAAMIPLAHFEVLLADLQDLIENKHTFKAAMLPNTYFSKVRAEIDTAADKWMVAIPRQHPRALEAHNAFAAAYVLAADPARARAHLVAMRDHLHDLPWAYYIDYDKVRDEYLRAYGKFVLKPAVLH</sequence>
<evidence type="ECO:0008006" key="3">
    <source>
        <dbReference type="Google" id="ProtNLM"/>
    </source>
</evidence>
<dbReference type="RefSeq" id="WP_233728563.1">
    <property type="nucleotide sequence ID" value="NZ_JAJVCN010000002.1"/>
</dbReference>
<evidence type="ECO:0000313" key="2">
    <source>
        <dbReference type="Proteomes" id="UP001521150"/>
    </source>
</evidence>
<keyword evidence="2" id="KW-1185">Reference proteome</keyword>
<gene>
    <name evidence="1" type="ORF">LWC34_30835</name>
</gene>
<organism evidence="1 2">
    <name type="scientific">Kibdelosporangium philippinense</name>
    <dbReference type="NCBI Taxonomy" id="211113"/>
    <lineage>
        <taxon>Bacteria</taxon>
        <taxon>Bacillati</taxon>
        <taxon>Actinomycetota</taxon>
        <taxon>Actinomycetes</taxon>
        <taxon>Pseudonocardiales</taxon>
        <taxon>Pseudonocardiaceae</taxon>
        <taxon>Kibdelosporangium</taxon>
    </lineage>
</organism>
<comment type="caution">
    <text evidence="1">The sequence shown here is derived from an EMBL/GenBank/DDBJ whole genome shotgun (WGS) entry which is preliminary data.</text>
</comment>
<proteinExistence type="predicted"/>
<evidence type="ECO:0000313" key="1">
    <source>
        <dbReference type="EMBL" id="MCE7007183.1"/>
    </source>
</evidence>
<protein>
    <recommendedName>
        <fullName evidence="3">DUF4034 domain-containing protein</fullName>
    </recommendedName>
</protein>
<dbReference type="Proteomes" id="UP001521150">
    <property type="component" value="Unassembled WGS sequence"/>
</dbReference>
<dbReference type="EMBL" id="JAJVCN010000002">
    <property type="protein sequence ID" value="MCE7007183.1"/>
    <property type="molecule type" value="Genomic_DNA"/>
</dbReference>
<reference evidence="1 2" key="1">
    <citation type="submission" date="2021-12" db="EMBL/GenBank/DDBJ databases">
        <title>Genome sequence of Kibdelosporangium philippinense ATCC 49844.</title>
        <authorList>
            <person name="Fedorov E.A."/>
            <person name="Omeragic M."/>
            <person name="Shalygina K.F."/>
            <person name="Maclea K.S."/>
        </authorList>
    </citation>
    <scope>NUCLEOTIDE SEQUENCE [LARGE SCALE GENOMIC DNA]</scope>
    <source>
        <strain evidence="1 2">ATCC 49844</strain>
    </source>
</reference>
<accession>A0ABS8ZJ81</accession>